<evidence type="ECO:0000313" key="2">
    <source>
        <dbReference type="Proteomes" id="UP000694395"/>
    </source>
</evidence>
<name>A0A8L0DVJ2_ONCMY</name>
<protein>
    <submittedName>
        <fullName evidence="1">Uncharacterized protein</fullName>
    </submittedName>
</protein>
<reference evidence="1" key="3">
    <citation type="submission" date="2025-09" db="UniProtKB">
        <authorList>
            <consortium name="Ensembl"/>
        </authorList>
    </citation>
    <scope>IDENTIFICATION</scope>
</reference>
<reference evidence="1" key="1">
    <citation type="submission" date="2020-07" db="EMBL/GenBank/DDBJ databases">
        <title>A long reads based de novo assembly of the rainbow trout Arlee double haploid line genome.</title>
        <authorList>
            <person name="Gao G."/>
            <person name="Palti Y."/>
        </authorList>
    </citation>
    <scope>NUCLEOTIDE SEQUENCE [LARGE SCALE GENOMIC DNA]</scope>
</reference>
<evidence type="ECO:0000313" key="1">
    <source>
        <dbReference type="Ensembl" id="ENSOMYP00000142198.1"/>
    </source>
</evidence>
<dbReference type="Proteomes" id="UP000694395">
    <property type="component" value="Chromosome 31"/>
</dbReference>
<dbReference type="Gene3D" id="1.20.1250.70">
    <property type="entry name" value="Interleukin-15/Interleukin-21"/>
    <property type="match status" value="1"/>
</dbReference>
<dbReference type="Ensembl" id="ENSOMYT00000167603.1">
    <property type="protein sequence ID" value="ENSOMYP00000142198.1"/>
    <property type="gene ID" value="ENSOMYG00000056818.1"/>
</dbReference>
<reference evidence="1" key="2">
    <citation type="submission" date="2025-08" db="UniProtKB">
        <authorList>
            <consortium name="Ensembl"/>
        </authorList>
    </citation>
    <scope>IDENTIFICATION</scope>
</reference>
<organism evidence="1 2">
    <name type="scientific">Oncorhynchus mykiss</name>
    <name type="common">Rainbow trout</name>
    <name type="synonym">Salmo gairdneri</name>
    <dbReference type="NCBI Taxonomy" id="8022"/>
    <lineage>
        <taxon>Eukaryota</taxon>
        <taxon>Metazoa</taxon>
        <taxon>Chordata</taxon>
        <taxon>Craniata</taxon>
        <taxon>Vertebrata</taxon>
        <taxon>Euteleostomi</taxon>
        <taxon>Actinopterygii</taxon>
        <taxon>Neopterygii</taxon>
        <taxon>Teleostei</taxon>
        <taxon>Protacanthopterygii</taxon>
        <taxon>Salmoniformes</taxon>
        <taxon>Salmonidae</taxon>
        <taxon>Salmoninae</taxon>
        <taxon>Oncorhynchus</taxon>
    </lineage>
</organism>
<proteinExistence type="predicted"/>
<dbReference type="InterPro" id="IPR009079">
    <property type="entry name" value="4_helix_cytokine-like_core"/>
</dbReference>
<keyword evidence="2" id="KW-1185">Reference proteome</keyword>
<sequence length="87" mass="9947">LKLCRCCHLALKCKSLANQVRAEQTDKIVEIVARQRKLNMSMAHPDMTLADPTLIVNQCCFLSAVECFRHLVESMNSKFKKIKKNVI</sequence>
<dbReference type="AlphaFoldDB" id="A0A8L0DVJ2"/>
<accession>A0A8L0DVJ2</accession>